<dbReference type="AlphaFoldDB" id="A0A0R3QJ98"/>
<evidence type="ECO:0000256" key="2">
    <source>
        <dbReference type="SAM" id="Phobius"/>
    </source>
</evidence>
<proteinExistence type="predicted"/>
<keyword evidence="4" id="KW-1185">Reference proteome</keyword>
<dbReference type="STRING" id="42155.A0A0R3QJ98"/>
<evidence type="ECO:0000313" key="5">
    <source>
        <dbReference type="WBParaSite" id="BTMF_0000649901-mRNA-1"/>
    </source>
</evidence>
<dbReference type="WBParaSite" id="BTMF_0000649901-mRNA-1">
    <property type="protein sequence ID" value="BTMF_0000649901-mRNA-1"/>
    <property type="gene ID" value="BTMF_0000649901"/>
</dbReference>
<feature type="transmembrane region" description="Helical" evidence="2">
    <location>
        <begin position="57"/>
        <end position="78"/>
    </location>
</feature>
<evidence type="ECO:0000313" key="3">
    <source>
        <dbReference type="EMBL" id="VDO18417.1"/>
    </source>
</evidence>
<sequence length="114" mass="12947">MHRMQLYDELIIFRLSISSPLTYAFRSSATDFPQISLMLFQEGGNSASLTLSKVAGIFYILCGGMILSMATAFAEFLYRCKLERCEATRKNHLQRKALRSSSDHSQKRSRSAEL</sequence>
<evidence type="ECO:0000256" key="1">
    <source>
        <dbReference type="SAM" id="MobiDB-lite"/>
    </source>
</evidence>
<keyword evidence="2" id="KW-0812">Transmembrane</keyword>
<reference evidence="3 4" key="2">
    <citation type="submission" date="2018-11" db="EMBL/GenBank/DDBJ databases">
        <authorList>
            <consortium name="Pathogen Informatics"/>
        </authorList>
    </citation>
    <scope>NUCLEOTIDE SEQUENCE [LARGE SCALE GENOMIC DNA]</scope>
</reference>
<name>A0A0R3QJ98_9BILA</name>
<accession>A0A0R3QJ98</accession>
<keyword evidence="2" id="KW-1133">Transmembrane helix</keyword>
<feature type="region of interest" description="Disordered" evidence="1">
    <location>
        <begin position="95"/>
        <end position="114"/>
    </location>
</feature>
<organism evidence="5">
    <name type="scientific">Brugia timori</name>
    <dbReference type="NCBI Taxonomy" id="42155"/>
    <lineage>
        <taxon>Eukaryota</taxon>
        <taxon>Metazoa</taxon>
        <taxon>Ecdysozoa</taxon>
        <taxon>Nematoda</taxon>
        <taxon>Chromadorea</taxon>
        <taxon>Rhabditida</taxon>
        <taxon>Spirurina</taxon>
        <taxon>Spiruromorpha</taxon>
        <taxon>Filarioidea</taxon>
        <taxon>Onchocercidae</taxon>
        <taxon>Brugia</taxon>
    </lineage>
</organism>
<feature type="compositionally biased region" description="Basic and acidic residues" evidence="1">
    <location>
        <begin position="101"/>
        <end position="114"/>
    </location>
</feature>
<keyword evidence="2" id="KW-0472">Membrane</keyword>
<dbReference type="EMBL" id="UZAG01006407">
    <property type="protein sequence ID" value="VDO18417.1"/>
    <property type="molecule type" value="Genomic_DNA"/>
</dbReference>
<gene>
    <name evidence="3" type="ORF">BTMF_LOCUS5730</name>
</gene>
<dbReference type="Proteomes" id="UP000280834">
    <property type="component" value="Unassembled WGS sequence"/>
</dbReference>
<protein>
    <submittedName>
        <fullName evidence="5">Ion_trans_2 domain-containing protein</fullName>
    </submittedName>
</protein>
<reference evidence="5" key="1">
    <citation type="submission" date="2017-02" db="UniProtKB">
        <authorList>
            <consortium name="WormBaseParasite"/>
        </authorList>
    </citation>
    <scope>IDENTIFICATION</scope>
</reference>
<evidence type="ECO:0000313" key="4">
    <source>
        <dbReference type="Proteomes" id="UP000280834"/>
    </source>
</evidence>